<organism evidence="8">
    <name type="scientific">Treponema denticola H-22</name>
    <dbReference type="NCBI Taxonomy" id="999432"/>
    <lineage>
        <taxon>Bacteria</taxon>
        <taxon>Pseudomonadati</taxon>
        <taxon>Spirochaetota</taxon>
        <taxon>Spirochaetia</taxon>
        <taxon>Spirochaetales</taxon>
        <taxon>Treponemataceae</taxon>
        <taxon>Treponema</taxon>
    </lineage>
</organism>
<dbReference type="EMBL" id="AGDV01000005">
    <property type="protein sequence ID" value="EMB35319.1"/>
    <property type="molecule type" value="Genomic_DNA"/>
</dbReference>
<dbReference type="SFLD" id="SFLDS00029">
    <property type="entry name" value="Radical_SAM"/>
    <property type="match status" value="1"/>
</dbReference>
<proteinExistence type="predicted"/>
<dbReference type="SUPFAM" id="SSF102114">
    <property type="entry name" value="Radical SAM enzymes"/>
    <property type="match status" value="1"/>
</dbReference>
<dbReference type="NCBIfam" id="TIGR02495">
    <property type="entry name" value="NrdG2"/>
    <property type="match status" value="1"/>
</dbReference>
<dbReference type="PANTHER" id="PTHR30352">
    <property type="entry name" value="PYRUVATE FORMATE-LYASE-ACTIVATING ENZYME"/>
    <property type="match status" value="1"/>
</dbReference>
<accession>A0A0E2E6T7</accession>
<reference evidence="8" key="1">
    <citation type="submission" date="2012-01" db="EMBL/GenBank/DDBJ databases">
        <title>The Genome Sequence of Treponema denticola H-22.</title>
        <authorList>
            <consortium name="The Broad Institute Genome Sequencing Platform"/>
            <person name="Earl A."/>
            <person name="Ward D."/>
            <person name="Feldgarden M."/>
            <person name="Gevers D."/>
            <person name="Blanton J.M."/>
            <person name="Fenno C.J."/>
            <person name="Baranova O.V."/>
            <person name="Mathney J."/>
            <person name="Dewhirst F.E."/>
            <person name="Izard J."/>
            <person name="Young S.K."/>
            <person name="Zeng Q."/>
            <person name="Gargeya S."/>
            <person name="Fitzgerald M."/>
            <person name="Haas B."/>
            <person name="Abouelleil A."/>
            <person name="Alvarado L."/>
            <person name="Arachchi H.M."/>
            <person name="Berlin A."/>
            <person name="Chapman S.B."/>
            <person name="Gearin G."/>
            <person name="Goldberg J."/>
            <person name="Griggs A."/>
            <person name="Gujja S."/>
            <person name="Hansen M."/>
            <person name="Heiman D."/>
            <person name="Howarth C."/>
            <person name="Larimer J."/>
            <person name="Lui A."/>
            <person name="MacDonald P.J.P."/>
            <person name="McCowen C."/>
            <person name="Montmayeur A."/>
            <person name="Murphy C."/>
            <person name="Neiman D."/>
            <person name="Pearson M."/>
            <person name="Priest M."/>
            <person name="Roberts A."/>
            <person name="Saif S."/>
            <person name="Shea T."/>
            <person name="Sisk P."/>
            <person name="Stolte C."/>
            <person name="Sykes S."/>
            <person name="Wortman J."/>
            <person name="Nusbaum C."/>
            <person name="Birren B."/>
        </authorList>
    </citation>
    <scope>NUCLEOTIDE SEQUENCE [LARGE SCALE GENOMIC DNA]</scope>
    <source>
        <strain evidence="8">H-22</strain>
    </source>
</reference>
<dbReference type="InterPro" id="IPR012840">
    <property type="entry name" value="NrdG2"/>
</dbReference>
<comment type="caution">
    <text evidence="8">The sequence shown here is derived from an EMBL/GenBank/DDBJ whole genome shotgun (WGS) entry which is preliminary data.</text>
</comment>
<dbReference type="PANTHER" id="PTHR30352:SF13">
    <property type="entry name" value="GLYCYL-RADICAL ENZYME ACTIVATING ENZYME YJJW-RELATED"/>
    <property type="match status" value="1"/>
</dbReference>
<gene>
    <name evidence="8" type="ORF">HMPREF9726_00594</name>
</gene>
<sequence length="247" mass="27287">MLAGLQKTTLVNFPRRVAAAVFLPGCNIRCPYCHNAELALASPSSFTANQESSNDYYELSEIYTFLERRKNLISGLVISGGEPFMSPALFELIERAKSLNLAVKIDTNGLFPERIEEVLSSSNLQPDMIAIDVKTSPERYGELLASKTDSAAKKAKTALLKTLDILKSNTEKTEVEYRTVLAPPLVSEDEIKKIASLLPKNARWRLAQFVPGTCLNPEWNSVEPYPLSQAQALTAIAKSLIPDTELR</sequence>
<dbReference type="GO" id="GO:0046872">
    <property type="term" value="F:metal ion binding"/>
    <property type="evidence" value="ECO:0007669"/>
    <property type="project" value="UniProtKB-KW"/>
</dbReference>
<keyword evidence="2" id="KW-0004">4Fe-4S</keyword>
<protein>
    <submittedName>
        <fullName evidence="8">Anaerobic ribonucleoside-triphosphate reductase activating protein</fullName>
    </submittedName>
</protein>
<evidence type="ECO:0000256" key="3">
    <source>
        <dbReference type="ARBA" id="ARBA00022691"/>
    </source>
</evidence>
<name>A0A0E2E6T7_TREDN</name>
<dbReference type="SFLD" id="SFLDG01094">
    <property type="entry name" value="Uncharacterised_Radical_SAM_Su"/>
    <property type="match status" value="1"/>
</dbReference>
<dbReference type="InterPro" id="IPR013785">
    <property type="entry name" value="Aldolase_TIM"/>
</dbReference>
<evidence type="ECO:0000313" key="8">
    <source>
        <dbReference type="EMBL" id="EMB35319.1"/>
    </source>
</evidence>
<evidence type="ECO:0000256" key="1">
    <source>
        <dbReference type="ARBA" id="ARBA00001966"/>
    </source>
</evidence>
<dbReference type="GO" id="GO:0003824">
    <property type="term" value="F:catalytic activity"/>
    <property type="evidence" value="ECO:0007669"/>
    <property type="project" value="InterPro"/>
</dbReference>
<dbReference type="InterPro" id="IPR007197">
    <property type="entry name" value="rSAM"/>
</dbReference>
<feature type="domain" description="Radical SAM core" evidence="7">
    <location>
        <begin position="12"/>
        <end position="247"/>
    </location>
</feature>
<dbReference type="PATRIC" id="fig|999432.5.peg.617"/>
<dbReference type="InterPro" id="IPR058240">
    <property type="entry name" value="rSAM_sf"/>
</dbReference>
<evidence type="ECO:0000259" key="7">
    <source>
        <dbReference type="PROSITE" id="PS51918"/>
    </source>
</evidence>
<dbReference type="InterPro" id="IPR034457">
    <property type="entry name" value="Organic_radical-activating"/>
</dbReference>
<evidence type="ECO:0000256" key="5">
    <source>
        <dbReference type="ARBA" id="ARBA00023004"/>
    </source>
</evidence>
<dbReference type="RefSeq" id="WP_002683328.1">
    <property type="nucleotide sequence ID" value="NZ_CM001795.1"/>
</dbReference>
<dbReference type="Gene3D" id="3.20.20.70">
    <property type="entry name" value="Aldolase class I"/>
    <property type="match status" value="1"/>
</dbReference>
<evidence type="ECO:0000256" key="4">
    <source>
        <dbReference type="ARBA" id="ARBA00022723"/>
    </source>
</evidence>
<dbReference type="GO" id="GO:0051539">
    <property type="term" value="F:4 iron, 4 sulfur cluster binding"/>
    <property type="evidence" value="ECO:0007669"/>
    <property type="project" value="UniProtKB-KW"/>
</dbReference>
<comment type="cofactor">
    <cofactor evidence="1">
        <name>[4Fe-4S] cluster</name>
        <dbReference type="ChEBI" id="CHEBI:49883"/>
    </cofactor>
</comment>
<keyword evidence="5" id="KW-0408">Iron</keyword>
<keyword evidence="3" id="KW-0949">S-adenosyl-L-methionine</keyword>
<dbReference type="PROSITE" id="PS51918">
    <property type="entry name" value="RADICAL_SAM"/>
    <property type="match status" value="1"/>
</dbReference>
<keyword evidence="6" id="KW-0411">Iron-sulfur</keyword>
<dbReference type="AlphaFoldDB" id="A0A0E2E6T7"/>
<dbReference type="CDD" id="cd01335">
    <property type="entry name" value="Radical_SAM"/>
    <property type="match status" value="1"/>
</dbReference>
<dbReference type="HOGENOM" id="CLU_078147_2_1_12"/>
<keyword evidence="4" id="KW-0479">Metal-binding</keyword>
<dbReference type="Pfam" id="PF04055">
    <property type="entry name" value="Radical_SAM"/>
    <property type="match status" value="1"/>
</dbReference>
<evidence type="ECO:0000256" key="2">
    <source>
        <dbReference type="ARBA" id="ARBA00022485"/>
    </source>
</evidence>
<dbReference type="Proteomes" id="UP000011705">
    <property type="component" value="Chromosome"/>
</dbReference>
<evidence type="ECO:0000256" key="6">
    <source>
        <dbReference type="ARBA" id="ARBA00023014"/>
    </source>
</evidence>